<name>A0ABR0MF55_GOSAR</name>
<dbReference type="Proteomes" id="UP001358586">
    <property type="component" value="Chromosome 13"/>
</dbReference>
<reference evidence="2 3" key="1">
    <citation type="submission" date="2023-03" db="EMBL/GenBank/DDBJ databases">
        <title>WGS of Gossypium arboreum.</title>
        <authorList>
            <person name="Yu D."/>
        </authorList>
    </citation>
    <scope>NUCLEOTIDE SEQUENCE [LARGE SCALE GENOMIC DNA]</scope>
    <source>
        <tissue evidence="2">Leaf</tissue>
    </source>
</reference>
<dbReference type="EMBL" id="JARKNE010000013">
    <property type="protein sequence ID" value="KAK5771891.1"/>
    <property type="molecule type" value="Genomic_DNA"/>
</dbReference>
<feature type="compositionally biased region" description="Basic and acidic residues" evidence="1">
    <location>
        <begin position="15"/>
        <end position="33"/>
    </location>
</feature>
<sequence>MERIRGLTKKANSPTEEHASSATAVHEKAFVPREDEEIMENKGPFNEASIKRMTRGIETPILKEAGTSKTKKGKAKVDSKRTTLYIETYLWHKMKVVEKMVTSISNRPRLIVASLLIMQVSDNDKDEESKDIEECLCKIDSLFEEVVEAKVGAKEEKVVETEKEKVEEDFVEKVVIELGSVGANIDNLEQIGVRPVEVAEVTSKGKCNPWAIVVYTRPPQVASHT</sequence>
<keyword evidence="3" id="KW-1185">Reference proteome</keyword>
<gene>
    <name evidence="2" type="ORF">PVK06_048146</name>
</gene>
<evidence type="ECO:0000256" key="1">
    <source>
        <dbReference type="SAM" id="MobiDB-lite"/>
    </source>
</evidence>
<protein>
    <submittedName>
        <fullName evidence="2">Uncharacterized protein</fullName>
    </submittedName>
</protein>
<feature type="region of interest" description="Disordered" evidence="1">
    <location>
        <begin position="1"/>
        <end position="44"/>
    </location>
</feature>
<evidence type="ECO:0000313" key="3">
    <source>
        <dbReference type="Proteomes" id="UP001358586"/>
    </source>
</evidence>
<organism evidence="2 3">
    <name type="scientific">Gossypium arboreum</name>
    <name type="common">Tree cotton</name>
    <name type="synonym">Gossypium nanking</name>
    <dbReference type="NCBI Taxonomy" id="29729"/>
    <lineage>
        <taxon>Eukaryota</taxon>
        <taxon>Viridiplantae</taxon>
        <taxon>Streptophyta</taxon>
        <taxon>Embryophyta</taxon>
        <taxon>Tracheophyta</taxon>
        <taxon>Spermatophyta</taxon>
        <taxon>Magnoliopsida</taxon>
        <taxon>eudicotyledons</taxon>
        <taxon>Gunneridae</taxon>
        <taxon>Pentapetalae</taxon>
        <taxon>rosids</taxon>
        <taxon>malvids</taxon>
        <taxon>Malvales</taxon>
        <taxon>Malvaceae</taxon>
        <taxon>Malvoideae</taxon>
        <taxon>Gossypium</taxon>
    </lineage>
</organism>
<comment type="caution">
    <text evidence="2">The sequence shown here is derived from an EMBL/GenBank/DDBJ whole genome shotgun (WGS) entry which is preliminary data.</text>
</comment>
<accession>A0ABR0MF55</accession>
<evidence type="ECO:0000313" key="2">
    <source>
        <dbReference type="EMBL" id="KAK5771891.1"/>
    </source>
</evidence>
<proteinExistence type="predicted"/>